<gene>
    <name evidence="4" type="ORF">EOW66_02025</name>
</gene>
<evidence type="ECO:0000259" key="3">
    <source>
        <dbReference type="Pfam" id="PF01551"/>
    </source>
</evidence>
<keyword evidence="5" id="KW-1185">Reference proteome</keyword>
<reference evidence="4 5" key="1">
    <citation type="submission" date="2019-01" db="EMBL/GenBank/DDBJ databases">
        <title>Sinorhodobacter populi sp. nov. isolated from the symptomatic bark tissue of Populus euramericana canker.</title>
        <authorList>
            <person name="Xu G."/>
        </authorList>
    </citation>
    <scope>NUCLEOTIDE SEQUENCE [LARGE SCALE GENOMIC DNA]</scope>
    <source>
        <strain evidence="4 5">CGMCC 1.12963</strain>
    </source>
</reference>
<dbReference type="InterPro" id="IPR011055">
    <property type="entry name" value="Dup_hybrid_motif"/>
</dbReference>
<dbReference type="Gene3D" id="2.70.70.10">
    <property type="entry name" value="Glucose Permease (Domain IIA)"/>
    <property type="match status" value="1"/>
</dbReference>
<dbReference type="SUPFAM" id="SSF51261">
    <property type="entry name" value="Duplicated hybrid motif"/>
    <property type="match status" value="1"/>
</dbReference>
<evidence type="ECO:0000313" key="4">
    <source>
        <dbReference type="EMBL" id="RWR54867.1"/>
    </source>
</evidence>
<dbReference type="AlphaFoldDB" id="A0A3S3PHA7"/>
<dbReference type="InterPro" id="IPR016047">
    <property type="entry name" value="M23ase_b-sheet_dom"/>
</dbReference>
<dbReference type="CDD" id="cd12797">
    <property type="entry name" value="M23_peptidase"/>
    <property type="match status" value="1"/>
</dbReference>
<feature type="chain" id="PRO_5018749089" evidence="2">
    <location>
        <begin position="26"/>
        <end position="327"/>
    </location>
</feature>
<accession>A0A3S3PHA7</accession>
<comment type="caution">
    <text evidence="4">The sequence shown here is derived from an EMBL/GenBank/DDBJ whole genome shotgun (WGS) entry which is preliminary data.</text>
</comment>
<evidence type="ECO:0000256" key="1">
    <source>
        <dbReference type="ARBA" id="ARBA00022729"/>
    </source>
</evidence>
<evidence type="ECO:0000313" key="5">
    <source>
        <dbReference type="Proteomes" id="UP000288071"/>
    </source>
</evidence>
<dbReference type="EMBL" id="SAVA01000001">
    <property type="protein sequence ID" value="RWR54867.1"/>
    <property type="molecule type" value="Genomic_DNA"/>
</dbReference>
<dbReference type="GO" id="GO:0004222">
    <property type="term" value="F:metalloendopeptidase activity"/>
    <property type="evidence" value="ECO:0007669"/>
    <property type="project" value="TreeGrafter"/>
</dbReference>
<evidence type="ECO:0000256" key="2">
    <source>
        <dbReference type="SAM" id="SignalP"/>
    </source>
</evidence>
<keyword evidence="1 2" id="KW-0732">Signal</keyword>
<dbReference type="Pfam" id="PF01551">
    <property type="entry name" value="Peptidase_M23"/>
    <property type="match status" value="1"/>
</dbReference>
<feature type="domain" description="M23ase beta-sheet core" evidence="3">
    <location>
        <begin position="68"/>
        <end position="184"/>
    </location>
</feature>
<feature type="signal peptide" evidence="2">
    <location>
        <begin position="1"/>
        <end position="25"/>
    </location>
</feature>
<dbReference type="PANTHER" id="PTHR21666">
    <property type="entry name" value="PEPTIDASE-RELATED"/>
    <property type="match status" value="1"/>
</dbReference>
<organism evidence="4 5">
    <name type="scientific">Paenirhodobacter huangdaonensis</name>
    <dbReference type="NCBI Taxonomy" id="2501515"/>
    <lineage>
        <taxon>Bacteria</taxon>
        <taxon>Pseudomonadati</taxon>
        <taxon>Pseudomonadota</taxon>
        <taxon>Alphaproteobacteria</taxon>
        <taxon>Rhodobacterales</taxon>
        <taxon>Rhodobacter group</taxon>
        <taxon>Paenirhodobacter</taxon>
    </lineage>
</organism>
<dbReference type="RefSeq" id="WP_128154415.1">
    <property type="nucleotide sequence ID" value="NZ_JBHSOM010000007.1"/>
</dbReference>
<dbReference type="PANTHER" id="PTHR21666:SF289">
    <property type="entry name" value="L-ALA--D-GLU ENDOPEPTIDASE"/>
    <property type="match status" value="1"/>
</dbReference>
<proteinExistence type="predicted"/>
<reference evidence="5" key="2">
    <citation type="submission" date="2019-01" db="EMBL/GenBank/DDBJ databases">
        <title>Sinorhodobacter populi sp. nov. isolated from the symptomatic bark tissue of Populus euramericana canker.</title>
        <authorList>
            <person name="Li Y."/>
        </authorList>
    </citation>
    <scope>NUCLEOTIDE SEQUENCE [LARGE SCALE GENOMIC DNA]</scope>
    <source>
        <strain evidence="5">CGMCC 1.12963</strain>
    </source>
</reference>
<dbReference type="InterPro" id="IPR050570">
    <property type="entry name" value="Cell_wall_metabolism_enzyme"/>
</dbReference>
<name>A0A3S3PHA7_9RHOB</name>
<dbReference type="Proteomes" id="UP000288071">
    <property type="component" value="Unassembled WGS sequence"/>
</dbReference>
<sequence>MQRLRHPIPALILGAGIFLAPAARAADITLTLPIDCRLGETCYIQHYPDRDPGPGVRDYSCGAVTYEGHDGTDFALPTRAAMAAGVAVLAAAPGRVRAVRDGEADGALLAGASVKGKECGNGVLIEHGAGWQTQYCHLRRGSIRVQPGETVAAGTPLGLVGMSGLAEFPHLHLTLRENGTPVDPFRPAHDASCTAVAQTGLWGSALPYRPGGLLETGLAIAPPDYGAVRAGLPPATRLPADAGALLLWAYGWESVTGDVLRFVIDGPAGFRFEQERPLKKGQALFLGYAGRKAPTAGFPAGTYRAEASLLRAGKVIAQRSTLADLGG</sequence>
<protein>
    <submittedName>
        <fullName evidence="4">M23 family metallopeptidase</fullName>
    </submittedName>
</protein>